<dbReference type="AlphaFoldDB" id="A0A2P5AQ73"/>
<protein>
    <submittedName>
        <fullName evidence="2">FHY3/FAR1 family</fullName>
    </submittedName>
</protein>
<feature type="domain" description="FAR1" evidence="1">
    <location>
        <begin position="70"/>
        <end position="149"/>
    </location>
</feature>
<dbReference type="PANTHER" id="PTHR46328:SF34">
    <property type="entry name" value="PROTEIN FAR1-RELATED SEQUENCE 5-LIKE"/>
    <property type="match status" value="1"/>
</dbReference>
<dbReference type="OrthoDB" id="1165684at2759"/>
<name>A0A2P5AQ73_PARAD</name>
<comment type="caution">
    <text evidence="2">The sequence shown here is derived from an EMBL/GenBank/DDBJ whole genome shotgun (WGS) entry which is preliminary data.</text>
</comment>
<keyword evidence="3" id="KW-1185">Reference proteome</keyword>
<dbReference type="PANTHER" id="PTHR46328">
    <property type="entry name" value="FAR-RED IMPAIRED RESPONSIVE (FAR1) FAMILY PROTEIN-RELATED"/>
    <property type="match status" value="1"/>
</dbReference>
<dbReference type="EMBL" id="JXTB01000488">
    <property type="protein sequence ID" value="PON38682.1"/>
    <property type="molecule type" value="Genomic_DNA"/>
</dbReference>
<accession>A0A2P5AQ73</accession>
<evidence type="ECO:0000313" key="3">
    <source>
        <dbReference type="Proteomes" id="UP000237105"/>
    </source>
</evidence>
<organism evidence="2 3">
    <name type="scientific">Parasponia andersonii</name>
    <name type="common">Sponia andersonii</name>
    <dbReference type="NCBI Taxonomy" id="3476"/>
    <lineage>
        <taxon>Eukaryota</taxon>
        <taxon>Viridiplantae</taxon>
        <taxon>Streptophyta</taxon>
        <taxon>Embryophyta</taxon>
        <taxon>Tracheophyta</taxon>
        <taxon>Spermatophyta</taxon>
        <taxon>Magnoliopsida</taxon>
        <taxon>eudicotyledons</taxon>
        <taxon>Gunneridae</taxon>
        <taxon>Pentapetalae</taxon>
        <taxon>rosids</taxon>
        <taxon>fabids</taxon>
        <taxon>Rosales</taxon>
        <taxon>Cannabaceae</taxon>
        <taxon>Parasponia</taxon>
    </lineage>
</organism>
<dbReference type="Pfam" id="PF03101">
    <property type="entry name" value="FAR1"/>
    <property type="match status" value="1"/>
</dbReference>
<dbReference type="STRING" id="3476.A0A2P5AQ73"/>
<evidence type="ECO:0000259" key="1">
    <source>
        <dbReference type="Pfam" id="PF03101"/>
    </source>
</evidence>
<dbReference type="InterPro" id="IPR004330">
    <property type="entry name" value="FAR1_DNA_bnd_dom"/>
</dbReference>
<evidence type="ECO:0000313" key="2">
    <source>
        <dbReference type="EMBL" id="PON38682.1"/>
    </source>
</evidence>
<gene>
    <name evidence="2" type="ORF">PanWU01x14_310800</name>
</gene>
<dbReference type="Proteomes" id="UP000237105">
    <property type="component" value="Unassembled WGS sequence"/>
</dbReference>
<sequence length="150" mass="17531">MDCGNDLEEYQSRRKLEFGPEEILVLENEAKEEKGNIYTKSRTKKIHSNIFDKIIPKVSMEFKIEEEAYDFYNAYVYKVGFGIRRSKGQKGKNGRMISRTFRCSYEGYHGKDRRDINVKCHGAETRFSCLAIMKINSRQASIYSVIEFIA</sequence>
<reference evidence="3" key="1">
    <citation type="submission" date="2016-06" db="EMBL/GenBank/DDBJ databases">
        <title>Parallel loss of symbiosis genes in relatives of nitrogen-fixing non-legume Parasponia.</title>
        <authorList>
            <person name="Van Velzen R."/>
            <person name="Holmer R."/>
            <person name="Bu F."/>
            <person name="Rutten L."/>
            <person name="Van Zeijl A."/>
            <person name="Liu W."/>
            <person name="Santuari L."/>
            <person name="Cao Q."/>
            <person name="Sharma T."/>
            <person name="Shen D."/>
            <person name="Roswanjaya Y."/>
            <person name="Wardhani T."/>
            <person name="Kalhor M.S."/>
            <person name="Jansen J."/>
            <person name="Van den Hoogen J."/>
            <person name="Gungor B."/>
            <person name="Hartog M."/>
            <person name="Hontelez J."/>
            <person name="Verver J."/>
            <person name="Yang W.-C."/>
            <person name="Schijlen E."/>
            <person name="Repin R."/>
            <person name="Schilthuizen M."/>
            <person name="Schranz E."/>
            <person name="Heidstra R."/>
            <person name="Miyata K."/>
            <person name="Fedorova E."/>
            <person name="Kohlen W."/>
            <person name="Bisseling T."/>
            <person name="Smit S."/>
            <person name="Geurts R."/>
        </authorList>
    </citation>
    <scope>NUCLEOTIDE SEQUENCE [LARGE SCALE GENOMIC DNA]</scope>
    <source>
        <strain evidence="3">cv. WU1-14</strain>
    </source>
</reference>
<proteinExistence type="predicted"/>